<feature type="transmembrane region" description="Helical" evidence="6">
    <location>
        <begin position="12"/>
        <end position="35"/>
    </location>
</feature>
<dbReference type="PRINTS" id="PR00259">
    <property type="entry name" value="TMFOUR"/>
</dbReference>
<dbReference type="InterPro" id="IPR000301">
    <property type="entry name" value="Tetraspanin_animals"/>
</dbReference>
<keyword evidence="8" id="KW-1185">Reference proteome</keyword>
<dbReference type="InterPro" id="IPR018499">
    <property type="entry name" value="Tetraspanin/Peripherin"/>
</dbReference>
<name>A0AAD4NJN6_9BILA</name>
<evidence type="ECO:0000256" key="6">
    <source>
        <dbReference type="SAM" id="Phobius"/>
    </source>
</evidence>
<dbReference type="Proteomes" id="UP001201812">
    <property type="component" value="Unassembled WGS sequence"/>
</dbReference>
<dbReference type="AlphaFoldDB" id="A0AAD4NJN6"/>
<feature type="transmembrane region" description="Helical" evidence="6">
    <location>
        <begin position="67"/>
        <end position="88"/>
    </location>
</feature>
<evidence type="ECO:0000256" key="4">
    <source>
        <dbReference type="ARBA" id="ARBA00022989"/>
    </source>
</evidence>
<organism evidence="7 8">
    <name type="scientific">Ditylenchus destructor</name>
    <dbReference type="NCBI Taxonomy" id="166010"/>
    <lineage>
        <taxon>Eukaryota</taxon>
        <taxon>Metazoa</taxon>
        <taxon>Ecdysozoa</taxon>
        <taxon>Nematoda</taxon>
        <taxon>Chromadorea</taxon>
        <taxon>Rhabditida</taxon>
        <taxon>Tylenchina</taxon>
        <taxon>Tylenchomorpha</taxon>
        <taxon>Sphaerularioidea</taxon>
        <taxon>Anguinidae</taxon>
        <taxon>Anguininae</taxon>
        <taxon>Ditylenchus</taxon>
    </lineage>
</organism>
<keyword evidence="4 6" id="KW-1133">Transmembrane helix</keyword>
<dbReference type="Pfam" id="PF00335">
    <property type="entry name" value="Tetraspanin"/>
    <property type="match status" value="1"/>
</dbReference>
<dbReference type="PANTHER" id="PTHR19282">
    <property type="entry name" value="TETRASPANIN"/>
    <property type="match status" value="1"/>
</dbReference>
<dbReference type="PANTHER" id="PTHR19282:SF530">
    <property type="entry name" value="TETRASPANIN"/>
    <property type="match status" value="1"/>
</dbReference>
<comment type="similarity">
    <text evidence="2">Belongs to the tetraspanin (TM4SF) family.</text>
</comment>
<evidence type="ECO:0000256" key="5">
    <source>
        <dbReference type="ARBA" id="ARBA00023136"/>
    </source>
</evidence>
<reference evidence="7" key="1">
    <citation type="submission" date="2022-01" db="EMBL/GenBank/DDBJ databases">
        <title>Genome Sequence Resource for Two Populations of Ditylenchus destructor, the Migratory Endoparasitic Phytonematode.</title>
        <authorList>
            <person name="Zhang H."/>
            <person name="Lin R."/>
            <person name="Xie B."/>
        </authorList>
    </citation>
    <scope>NUCLEOTIDE SEQUENCE</scope>
    <source>
        <strain evidence="7">BazhouSP</strain>
    </source>
</reference>
<evidence type="ECO:0000313" key="7">
    <source>
        <dbReference type="EMBL" id="KAI1729436.1"/>
    </source>
</evidence>
<dbReference type="GO" id="GO:0005886">
    <property type="term" value="C:plasma membrane"/>
    <property type="evidence" value="ECO:0007669"/>
    <property type="project" value="TreeGrafter"/>
</dbReference>
<keyword evidence="3 6" id="KW-0812">Transmembrane</keyword>
<evidence type="ECO:0000256" key="1">
    <source>
        <dbReference type="ARBA" id="ARBA00004141"/>
    </source>
</evidence>
<comment type="caution">
    <text evidence="7">The sequence shown here is derived from an EMBL/GenBank/DDBJ whole genome shotgun (WGS) entry which is preliminary data.</text>
</comment>
<evidence type="ECO:0000256" key="2">
    <source>
        <dbReference type="ARBA" id="ARBA00006840"/>
    </source>
</evidence>
<feature type="transmembrane region" description="Helical" evidence="6">
    <location>
        <begin position="194"/>
        <end position="216"/>
    </location>
</feature>
<sequence length="228" mass="25062">MVYGCGNQLIKFFVFVTNLLIFVFGALVFGFSLWANLDEDFAKHLRELAVQAKIDSGFVEDLAQYQASLWVLCAVGALLFVVGFLGCCGAACESLIMLTLFTIVIVILSAIELFTLVVLFTNRGDLLLKLHEILDVSSQTPEGRRNLLPLEQGFHCCGATQSTQQQYQCPAELQNAPDCYSVISSKMETGAETMVGIGVILLIVQAFSIIFSCVLCRAFRERGPAYYA</sequence>
<dbReference type="EMBL" id="JAKKPZ010000001">
    <property type="protein sequence ID" value="KAI1729436.1"/>
    <property type="molecule type" value="Genomic_DNA"/>
</dbReference>
<dbReference type="PIRSF" id="PIRSF002419">
    <property type="entry name" value="Tetraspanin"/>
    <property type="match status" value="1"/>
</dbReference>
<evidence type="ECO:0000256" key="3">
    <source>
        <dbReference type="ARBA" id="ARBA00022692"/>
    </source>
</evidence>
<comment type="subcellular location">
    <subcellularLocation>
        <location evidence="1">Membrane</location>
        <topology evidence="1">Multi-pass membrane protein</topology>
    </subcellularLocation>
</comment>
<proteinExistence type="inferred from homology"/>
<feature type="transmembrane region" description="Helical" evidence="6">
    <location>
        <begin position="95"/>
        <end position="120"/>
    </location>
</feature>
<keyword evidence="5 6" id="KW-0472">Membrane</keyword>
<evidence type="ECO:0000313" key="8">
    <source>
        <dbReference type="Proteomes" id="UP001201812"/>
    </source>
</evidence>
<gene>
    <name evidence="7" type="ORF">DdX_01677</name>
</gene>
<accession>A0AAD4NJN6</accession>
<protein>
    <submittedName>
        <fullName evidence="7">Tetraspanin family domain-containing protein</fullName>
    </submittedName>
</protein>